<evidence type="ECO:0000256" key="3">
    <source>
        <dbReference type="ARBA" id="ARBA00022737"/>
    </source>
</evidence>
<dbReference type="Pfam" id="PF00020">
    <property type="entry name" value="TNFR_c6"/>
    <property type="match status" value="1"/>
</dbReference>
<feature type="transmembrane region" description="Helical" evidence="11">
    <location>
        <begin position="161"/>
        <end position="186"/>
    </location>
</feature>
<organism evidence="14 15">
    <name type="scientific">Python bivittatus</name>
    <name type="common">Burmese python</name>
    <name type="synonym">Python molurus bivittatus</name>
    <dbReference type="NCBI Taxonomy" id="176946"/>
    <lineage>
        <taxon>Eukaryota</taxon>
        <taxon>Metazoa</taxon>
        <taxon>Chordata</taxon>
        <taxon>Craniata</taxon>
        <taxon>Vertebrata</taxon>
        <taxon>Euteleostomi</taxon>
        <taxon>Lepidosauria</taxon>
        <taxon>Squamata</taxon>
        <taxon>Bifurcata</taxon>
        <taxon>Unidentata</taxon>
        <taxon>Episquamata</taxon>
        <taxon>Toxicofera</taxon>
        <taxon>Serpentes</taxon>
        <taxon>Henophidia</taxon>
        <taxon>Pythonidae</taxon>
        <taxon>Python</taxon>
    </lineage>
</organism>
<dbReference type="Gene3D" id="2.10.50.10">
    <property type="entry name" value="Tumor Necrosis Factor Receptor, subunit A, domain 2"/>
    <property type="match status" value="1"/>
</dbReference>
<evidence type="ECO:0000256" key="5">
    <source>
        <dbReference type="ARBA" id="ARBA00023136"/>
    </source>
</evidence>
<feature type="compositionally biased region" description="Low complexity" evidence="10">
    <location>
        <begin position="296"/>
        <end position="308"/>
    </location>
</feature>
<keyword evidence="2 11" id="KW-0812">Transmembrane</keyword>
<dbReference type="GO" id="GO:0046330">
    <property type="term" value="P:positive regulation of JNK cascade"/>
    <property type="evidence" value="ECO:0007669"/>
    <property type="project" value="InterPro"/>
</dbReference>
<feature type="domain" description="TNFR-Cys" evidence="13">
    <location>
        <begin position="28"/>
        <end position="67"/>
    </location>
</feature>
<comment type="caution">
    <text evidence="9">Lacks conserved residue(s) required for the propagation of feature annotation.</text>
</comment>
<evidence type="ECO:0000313" key="14">
    <source>
        <dbReference type="Proteomes" id="UP000695026"/>
    </source>
</evidence>
<evidence type="ECO:0000256" key="12">
    <source>
        <dbReference type="SAM" id="SignalP"/>
    </source>
</evidence>
<evidence type="ECO:0000256" key="1">
    <source>
        <dbReference type="ARBA" id="ARBA00004167"/>
    </source>
</evidence>
<protein>
    <submittedName>
        <fullName evidence="15">Tumor necrosis factor receptor superfamily member 27</fullName>
    </submittedName>
</protein>
<dbReference type="GO" id="GO:0038023">
    <property type="term" value="F:signaling receptor activity"/>
    <property type="evidence" value="ECO:0007669"/>
    <property type="project" value="InterPro"/>
</dbReference>
<keyword evidence="5 11" id="KW-0472">Membrane</keyword>
<proteinExistence type="predicted"/>
<evidence type="ECO:0000313" key="15">
    <source>
        <dbReference type="RefSeq" id="XP_025026774.1"/>
    </source>
</evidence>
<reference evidence="15" key="1">
    <citation type="submission" date="2025-08" db="UniProtKB">
        <authorList>
            <consortium name="RefSeq"/>
        </authorList>
    </citation>
    <scope>IDENTIFICATION</scope>
    <source>
        <tissue evidence="15">Liver</tissue>
    </source>
</reference>
<dbReference type="KEGG" id="pbi:103051899"/>
<evidence type="ECO:0000259" key="13">
    <source>
        <dbReference type="PROSITE" id="PS50050"/>
    </source>
</evidence>
<dbReference type="AlphaFoldDB" id="A0A9F5J4R5"/>
<accession>A0A9F5J4R5</accession>
<dbReference type="PANTHER" id="PTHR12120:SF8">
    <property type="entry name" value="TUMOR NECROSIS FACTOR RECEPTOR SUPERFAMILY MEMBER 27"/>
    <property type="match status" value="1"/>
</dbReference>
<dbReference type="PANTHER" id="PTHR12120">
    <property type="entry name" value="TNFR-CYS DOMAIN-CONTAINING PROTEIN"/>
    <property type="match status" value="1"/>
</dbReference>
<keyword evidence="7 15" id="KW-0675">Receptor</keyword>
<evidence type="ECO:0000256" key="7">
    <source>
        <dbReference type="ARBA" id="ARBA00023170"/>
    </source>
</evidence>
<gene>
    <name evidence="15" type="primary">EDA2R</name>
</gene>
<feature type="compositionally biased region" description="Basic and acidic residues" evidence="10">
    <location>
        <begin position="313"/>
        <end position="323"/>
    </location>
</feature>
<keyword evidence="4 11" id="KW-1133">Transmembrane helix</keyword>
<feature type="signal peptide" evidence="12">
    <location>
        <begin position="1"/>
        <end position="24"/>
    </location>
</feature>
<dbReference type="PROSITE" id="PS00652">
    <property type="entry name" value="TNFR_NGFR_1"/>
    <property type="match status" value="2"/>
</dbReference>
<dbReference type="GO" id="GO:0005886">
    <property type="term" value="C:plasma membrane"/>
    <property type="evidence" value="ECO:0007669"/>
    <property type="project" value="TreeGrafter"/>
</dbReference>
<dbReference type="CTD" id="60401"/>
<dbReference type="RefSeq" id="XP_025026774.1">
    <property type="nucleotide sequence ID" value="XM_025171006.1"/>
</dbReference>
<comment type="subcellular location">
    <subcellularLocation>
        <location evidence="1">Membrane</location>
        <topology evidence="1">Single-pass membrane protein</topology>
    </subcellularLocation>
</comment>
<dbReference type="InterPro" id="IPR047526">
    <property type="entry name" value="TNR19/27/EDAR"/>
</dbReference>
<evidence type="ECO:0000256" key="11">
    <source>
        <dbReference type="SAM" id="Phobius"/>
    </source>
</evidence>
<keyword evidence="8" id="KW-0325">Glycoprotein</keyword>
<sequence length="373" mass="40785">MEKGAALLLMLLIVTEALLSQSVANPVECQDSEYLDDHGKCSPCKECAPGFELSKECGYGEGRSAQCTPCQPRKFKDRWGHHGCKSCLSCSLINRAQKFNCSTTSDATCGECFPGFYSKTQIGGSQDLECVPCTKQTPSSEQQCLPRIHLEESSTDPGQDLVLVVLTSSALVLLALVLLTISILYCQQFWKSQCQHVFLRRQNVSGQRSTFPTSTPTGFLCHELLSDPCSLDIKNFSSSGRPIEGLVKAVQFTPGMDVSGFHLPRTEPDTDLSKLMIVTSKTPPARSLLETQPLIRNSGFSNGSSRDSSVTEFRQDCSRDADGPAKLSSCARELQHRWSHSPVECTELDLQTFSTWAGKGTADRDHRQAGAAI</sequence>
<keyword evidence="14" id="KW-1185">Reference proteome</keyword>
<evidence type="ECO:0000256" key="4">
    <source>
        <dbReference type="ARBA" id="ARBA00022989"/>
    </source>
</evidence>
<dbReference type="Proteomes" id="UP000695026">
    <property type="component" value="Unplaced"/>
</dbReference>
<name>A0A9F5J4R5_PYTBI</name>
<dbReference type="GeneID" id="103051899"/>
<dbReference type="OMA" id="FAIIYCK"/>
<feature type="region of interest" description="Disordered" evidence="10">
    <location>
        <begin position="296"/>
        <end position="324"/>
    </location>
</feature>
<dbReference type="OrthoDB" id="10017617at2759"/>
<dbReference type="InterPro" id="IPR001368">
    <property type="entry name" value="TNFR/NGFR_Cys_rich_reg"/>
</dbReference>
<evidence type="ECO:0000256" key="2">
    <source>
        <dbReference type="ARBA" id="ARBA00022692"/>
    </source>
</evidence>
<evidence type="ECO:0000256" key="9">
    <source>
        <dbReference type="PROSITE-ProRule" id="PRU00206"/>
    </source>
</evidence>
<keyword evidence="12" id="KW-0732">Signal</keyword>
<keyword evidence="6 9" id="KW-1015">Disulfide bond</keyword>
<dbReference type="SMART" id="SM00208">
    <property type="entry name" value="TNFR"/>
    <property type="match status" value="2"/>
</dbReference>
<feature type="disulfide bond" evidence="9">
    <location>
        <begin position="44"/>
        <end position="57"/>
    </location>
</feature>
<dbReference type="GO" id="GO:0043123">
    <property type="term" value="P:positive regulation of canonical NF-kappaB signal transduction"/>
    <property type="evidence" value="ECO:0007669"/>
    <property type="project" value="InterPro"/>
</dbReference>
<evidence type="ECO:0000256" key="8">
    <source>
        <dbReference type="ARBA" id="ARBA00023180"/>
    </source>
</evidence>
<evidence type="ECO:0000256" key="10">
    <source>
        <dbReference type="SAM" id="MobiDB-lite"/>
    </source>
</evidence>
<evidence type="ECO:0000256" key="6">
    <source>
        <dbReference type="ARBA" id="ARBA00023157"/>
    </source>
</evidence>
<dbReference type="PROSITE" id="PS50050">
    <property type="entry name" value="TNFR_NGFR_2"/>
    <property type="match status" value="1"/>
</dbReference>
<keyword evidence="3" id="KW-0677">Repeat</keyword>
<feature type="chain" id="PRO_5039891431" evidence="12">
    <location>
        <begin position="25"/>
        <end position="373"/>
    </location>
</feature>
<feature type="repeat" description="TNFR-Cys" evidence="9">
    <location>
        <begin position="28"/>
        <end position="67"/>
    </location>
</feature>